<feature type="region of interest" description="Disordered" evidence="1">
    <location>
        <begin position="1"/>
        <end position="35"/>
    </location>
</feature>
<name>A0A6A5S5I7_9PLEO</name>
<sequence>MSREDAAQRIESESLTRIEGAHETRRPASPGPPWRFNWKRVLQNSSTTQATGIPNPRKMRAPRGLDASLSSTAMTFLSFPCGAFTPALLVHRDHKNSRDELPFWRQNH</sequence>
<evidence type="ECO:0000313" key="2">
    <source>
        <dbReference type="EMBL" id="KAF1935885.1"/>
    </source>
</evidence>
<keyword evidence="3" id="KW-1185">Reference proteome</keyword>
<organism evidence="2 3">
    <name type="scientific">Clathrospora elynae</name>
    <dbReference type="NCBI Taxonomy" id="706981"/>
    <lineage>
        <taxon>Eukaryota</taxon>
        <taxon>Fungi</taxon>
        <taxon>Dikarya</taxon>
        <taxon>Ascomycota</taxon>
        <taxon>Pezizomycotina</taxon>
        <taxon>Dothideomycetes</taxon>
        <taxon>Pleosporomycetidae</taxon>
        <taxon>Pleosporales</taxon>
        <taxon>Diademaceae</taxon>
        <taxon>Clathrospora</taxon>
    </lineage>
</organism>
<proteinExistence type="predicted"/>
<dbReference type="Proteomes" id="UP000800038">
    <property type="component" value="Unassembled WGS sequence"/>
</dbReference>
<reference evidence="2" key="1">
    <citation type="journal article" date="2020" name="Stud. Mycol.">
        <title>101 Dothideomycetes genomes: a test case for predicting lifestyles and emergence of pathogens.</title>
        <authorList>
            <person name="Haridas S."/>
            <person name="Albert R."/>
            <person name="Binder M."/>
            <person name="Bloem J."/>
            <person name="Labutti K."/>
            <person name="Salamov A."/>
            <person name="Andreopoulos B."/>
            <person name="Baker S."/>
            <person name="Barry K."/>
            <person name="Bills G."/>
            <person name="Bluhm B."/>
            <person name="Cannon C."/>
            <person name="Castanera R."/>
            <person name="Culley D."/>
            <person name="Daum C."/>
            <person name="Ezra D."/>
            <person name="Gonzalez J."/>
            <person name="Henrissat B."/>
            <person name="Kuo A."/>
            <person name="Liang C."/>
            <person name="Lipzen A."/>
            <person name="Lutzoni F."/>
            <person name="Magnuson J."/>
            <person name="Mondo S."/>
            <person name="Nolan M."/>
            <person name="Ohm R."/>
            <person name="Pangilinan J."/>
            <person name="Park H.-J."/>
            <person name="Ramirez L."/>
            <person name="Alfaro M."/>
            <person name="Sun H."/>
            <person name="Tritt A."/>
            <person name="Yoshinaga Y."/>
            <person name="Zwiers L.-H."/>
            <person name="Turgeon B."/>
            <person name="Goodwin S."/>
            <person name="Spatafora J."/>
            <person name="Crous P."/>
            <person name="Grigoriev I."/>
        </authorList>
    </citation>
    <scope>NUCLEOTIDE SEQUENCE</scope>
    <source>
        <strain evidence="2">CBS 161.51</strain>
    </source>
</reference>
<accession>A0A6A5S5I7</accession>
<evidence type="ECO:0000256" key="1">
    <source>
        <dbReference type="SAM" id="MobiDB-lite"/>
    </source>
</evidence>
<evidence type="ECO:0000313" key="3">
    <source>
        <dbReference type="Proteomes" id="UP000800038"/>
    </source>
</evidence>
<dbReference type="EMBL" id="ML976227">
    <property type="protein sequence ID" value="KAF1935885.1"/>
    <property type="molecule type" value="Genomic_DNA"/>
</dbReference>
<dbReference type="AlphaFoldDB" id="A0A6A5S5I7"/>
<protein>
    <submittedName>
        <fullName evidence="2">Uncharacterized protein</fullName>
    </submittedName>
</protein>
<feature type="non-terminal residue" evidence="2">
    <location>
        <position position="108"/>
    </location>
</feature>
<gene>
    <name evidence="2" type="ORF">EJ02DRAFT_459968</name>
</gene>
<feature type="compositionally biased region" description="Basic and acidic residues" evidence="1">
    <location>
        <begin position="1"/>
        <end position="26"/>
    </location>
</feature>